<dbReference type="AlphaFoldDB" id="G8TSW3"/>
<name>G8TSW3_SULAD</name>
<keyword evidence="10" id="KW-1185">Reference proteome</keyword>
<feature type="transmembrane region" description="Helical" evidence="8">
    <location>
        <begin position="32"/>
        <end position="56"/>
    </location>
</feature>
<feature type="transmembrane region" description="Helical" evidence="8">
    <location>
        <begin position="360"/>
        <end position="378"/>
    </location>
</feature>
<feature type="transmembrane region" description="Helical" evidence="8">
    <location>
        <begin position="208"/>
        <end position="226"/>
    </location>
</feature>
<organism evidence="9 10">
    <name type="scientific">Sulfobacillus acidophilus (strain ATCC 700253 / DSM 10332 / NAL)</name>
    <dbReference type="NCBI Taxonomy" id="679936"/>
    <lineage>
        <taxon>Bacteria</taxon>
        <taxon>Bacillati</taxon>
        <taxon>Bacillota</taxon>
        <taxon>Clostridia</taxon>
        <taxon>Eubacteriales</taxon>
        <taxon>Clostridiales Family XVII. Incertae Sedis</taxon>
        <taxon>Sulfobacillus</taxon>
    </lineage>
</organism>
<keyword evidence="2" id="KW-1003">Cell membrane</keyword>
<keyword evidence="3" id="KW-0328">Glycosyltransferase</keyword>
<dbReference type="Proteomes" id="UP000005439">
    <property type="component" value="Chromosome"/>
</dbReference>
<evidence type="ECO:0008006" key="11">
    <source>
        <dbReference type="Google" id="ProtNLM"/>
    </source>
</evidence>
<evidence type="ECO:0000256" key="8">
    <source>
        <dbReference type="SAM" id="Phobius"/>
    </source>
</evidence>
<dbReference type="PANTHER" id="PTHR33908:SF11">
    <property type="entry name" value="MEMBRANE PROTEIN"/>
    <property type="match status" value="1"/>
</dbReference>
<feature type="transmembrane region" description="Helical" evidence="8">
    <location>
        <begin position="68"/>
        <end position="86"/>
    </location>
</feature>
<evidence type="ECO:0000313" key="9">
    <source>
        <dbReference type="EMBL" id="AEW05578.1"/>
    </source>
</evidence>
<evidence type="ECO:0000313" key="10">
    <source>
        <dbReference type="Proteomes" id="UP000005439"/>
    </source>
</evidence>
<keyword evidence="4" id="KW-0808">Transferase</keyword>
<dbReference type="STRING" id="679936.Sulac_2092"/>
<dbReference type="KEGG" id="sap:Sulac_2092"/>
<proteinExistence type="predicted"/>
<feature type="transmembrane region" description="Helical" evidence="8">
    <location>
        <begin position="299"/>
        <end position="323"/>
    </location>
</feature>
<dbReference type="EMBL" id="CP003179">
    <property type="protein sequence ID" value="AEW05578.1"/>
    <property type="molecule type" value="Genomic_DNA"/>
</dbReference>
<sequence>MSTTRHYSSISRSYPVVTRVPRPYDRNEQREALGAGLFTFILSLVAAAVLVFKYHTMQNDALGRVMDAYYVIYHQFHLAAIGFVWNPLPSLLELPLVAFERWWHPLVTDAFAGSIVSSLFAGIGAYYLIRIMQHWHISRWFRGLWALIYVLNPMIFLFEPNGMSDIMMVTTFLAALDGLLRYIATENIGQLVSSSIWLGLAFLNRYEAVPFALCIGVAWDIGMIVHGVPWKKIIGRTAILALPITYLGFLWIFFNWTIMGDPFYFANSEYSNAAQMKTGIYNFWVTALAKHSIPGTAHILIFFANLFPPFIPAFILVVVVALVKKLDTEALILLAASVAVPLLQADLLFKGLSAAWDRYFIMYIPMGFLLIFYLVHVLKGRRWQTWVLSGLATIALLVGDAQTLSAIQKPGTGHGLRPLVAYLLHPNRPNSGALARATVIDTGNTAMAKEEADYINRHPHIRVLLDTFNFFFVIPYVDRPSQVVITNDADFRSVLQNPRGRITDILVPQPVGISQLNMVNVVYPTLWSGGVPWTRLVASFGSDRLYQVLSNAP</sequence>
<evidence type="ECO:0000256" key="1">
    <source>
        <dbReference type="ARBA" id="ARBA00004651"/>
    </source>
</evidence>
<dbReference type="PANTHER" id="PTHR33908">
    <property type="entry name" value="MANNOSYLTRANSFERASE YKCB-RELATED"/>
    <property type="match status" value="1"/>
</dbReference>
<reference evidence="10" key="1">
    <citation type="submission" date="2011-12" db="EMBL/GenBank/DDBJ databases">
        <title>The complete genome of chromosome of Sulfobacillus acidophilus DSM 10332.</title>
        <authorList>
            <person name="Lucas S."/>
            <person name="Han J."/>
            <person name="Lapidus A."/>
            <person name="Bruce D."/>
            <person name="Goodwin L."/>
            <person name="Pitluck S."/>
            <person name="Peters L."/>
            <person name="Kyrpides N."/>
            <person name="Mavromatis K."/>
            <person name="Ivanova N."/>
            <person name="Mikhailova N."/>
            <person name="Chertkov O."/>
            <person name="Saunders E."/>
            <person name="Detter J.C."/>
            <person name="Tapia R."/>
            <person name="Han C."/>
            <person name="Land M."/>
            <person name="Hauser L."/>
            <person name="Markowitz V."/>
            <person name="Cheng J.-F."/>
            <person name="Hugenholtz P."/>
            <person name="Woyke T."/>
            <person name="Wu D."/>
            <person name="Pukall R."/>
            <person name="Gehrich-Schroeter G."/>
            <person name="Schneider S."/>
            <person name="Klenk H.-P."/>
            <person name="Eisen J.A."/>
        </authorList>
    </citation>
    <scope>NUCLEOTIDE SEQUENCE [LARGE SCALE GENOMIC DNA]</scope>
    <source>
        <strain evidence="10">ATCC 700253 / DSM 10332 / NAL</strain>
    </source>
</reference>
<protein>
    <recommendedName>
        <fullName evidence="11">Glycosyltransferase RgtA/B/C/D-like domain-containing protein</fullName>
    </recommendedName>
</protein>
<feature type="transmembrane region" description="Helical" evidence="8">
    <location>
        <begin position="330"/>
        <end position="348"/>
    </location>
</feature>
<dbReference type="PATRIC" id="fig|679936.5.peg.2157"/>
<dbReference type="InterPro" id="IPR050297">
    <property type="entry name" value="LipidA_mod_glycosyltrf_83"/>
</dbReference>
<evidence type="ECO:0000256" key="3">
    <source>
        <dbReference type="ARBA" id="ARBA00022676"/>
    </source>
</evidence>
<feature type="transmembrane region" description="Helical" evidence="8">
    <location>
        <begin position="238"/>
        <end position="258"/>
    </location>
</feature>
<dbReference type="GO" id="GO:0016763">
    <property type="term" value="F:pentosyltransferase activity"/>
    <property type="evidence" value="ECO:0007669"/>
    <property type="project" value="TreeGrafter"/>
</dbReference>
<keyword evidence="5 8" id="KW-0812">Transmembrane</keyword>
<reference evidence="9 10" key="2">
    <citation type="journal article" date="2012" name="Stand. Genomic Sci.">
        <title>Complete genome sequence of the moderately thermophilic mineral-sulfide-oxidizing firmicute Sulfobacillus acidophilus type strain (NAL(T)).</title>
        <authorList>
            <person name="Anderson I."/>
            <person name="Chertkov O."/>
            <person name="Chen A."/>
            <person name="Saunders E."/>
            <person name="Lapidus A."/>
            <person name="Nolan M."/>
            <person name="Lucas S."/>
            <person name="Hammon N."/>
            <person name="Deshpande S."/>
            <person name="Cheng J.F."/>
            <person name="Han C."/>
            <person name="Tapia R."/>
            <person name="Goodwin L.A."/>
            <person name="Pitluck S."/>
            <person name="Liolios K."/>
            <person name="Pagani I."/>
            <person name="Ivanova N."/>
            <person name="Mikhailova N."/>
            <person name="Pati A."/>
            <person name="Palaniappan K."/>
            <person name="Land M."/>
            <person name="Pan C."/>
            <person name="Rohde M."/>
            <person name="Pukall R."/>
            <person name="Goker M."/>
            <person name="Detter J.C."/>
            <person name="Woyke T."/>
            <person name="Bristow J."/>
            <person name="Eisen J.A."/>
            <person name="Markowitz V."/>
            <person name="Hugenholtz P."/>
            <person name="Kyrpides N.C."/>
            <person name="Klenk H.P."/>
            <person name="Mavromatis K."/>
        </authorList>
    </citation>
    <scope>NUCLEOTIDE SEQUENCE [LARGE SCALE GENOMIC DNA]</scope>
    <source>
        <strain evidence="10">ATCC 700253 / DSM 10332 / NAL</strain>
    </source>
</reference>
<gene>
    <name evidence="9" type="ordered locus">Sulac_2092</name>
</gene>
<evidence type="ECO:0000256" key="7">
    <source>
        <dbReference type="ARBA" id="ARBA00023136"/>
    </source>
</evidence>
<evidence type="ECO:0000256" key="5">
    <source>
        <dbReference type="ARBA" id="ARBA00022692"/>
    </source>
</evidence>
<feature type="transmembrane region" description="Helical" evidence="8">
    <location>
        <begin position="106"/>
        <end position="128"/>
    </location>
</feature>
<accession>G8TSW3</accession>
<dbReference type="HOGENOM" id="CLU_038353_0_0_9"/>
<dbReference type="GO" id="GO:0005886">
    <property type="term" value="C:plasma membrane"/>
    <property type="evidence" value="ECO:0007669"/>
    <property type="project" value="UniProtKB-SubCell"/>
</dbReference>
<comment type="subcellular location">
    <subcellularLocation>
        <location evidence="1">Cell membrane</location>
        <topology evidence="1">Multi-pass membrane protein</topology>
    </subcellularLocation>
</comment>
<evidence type="ECO:0000256" key="2">
    <source>
        <dbReference type="ARBA" id="ARBA00022475"/>
    </source>
</evidence>
<evidence type="ECO:0000256" key="6">
    <source>
        <dbReference type="ARBA" id="ARBA00022989"/>
    </source>
</evidence>
<keyword evidence="6 8" id="KW-1133">Transmembrane helix</keyword>
<feature type="transmembrane region" description="Helical" evidence="8">
    <location>
        <begin position="140"/>
        <end position="158"/>
    </location>
</feature>
<dbReference type="GO" id="GO:0009103">
    <property type="term" value="P:lipopolysaccharide biosynthetic process"/>
    <property type="evidence" value="ECO:0007669"/>
    <property type="project" value="UniProtKB-ARBA"/>
</dbReference>
<keyword evidence="7 8" id="KW-0472">Membrane</keyword>
<evidence type="ECO:0000256" key="4">
    <source>
        <dbReference type="ARBA" id="ARBA00022679"/>
    </source>
</evidence>